<reference evidence="2 3" key="1">
    <citation type="journal article" date="2019" name="Sci. Rep.">
        <title>Orb-weaving spider Araneus ventricosus genome elucidates the spidroin gene catalogue.</title>
        <authorList>
            <person name="Kono N."/>
            <person name="Nakamura H."/>
            <person name="Ohtoshi R."/>
            <person name="Moran D.A.P."/>
            <person name="Shinohara A."/>
            <person name="Yoshida Y."/>
            <person name="Fujiwara M."/>
            <person name="Mori M."/>
            <person name="Tomita M."/>
            <person name="Arakawa K."/>
        </authorList>
    </citation>
    <scope>NUCLEOTIDE SEQUENCE [LARGE SCALE GENOMIC DNA]</scope>
</reference>
<gene>
    <name evidence="2" type="ORF">AVEN_56444_1</name>
</gene>
<evidence type="ECO:0000313" key="3">
    <source>
        <dbReference type="Proteomes" id="UP000499080"/>
    </source>
</evidence>
<evidence type="ECO:0000313" key="2">
    <source>
        <dbReference type="EMBL" id="GBN79764.1"/>
    </source>
</evidence>
<accession>A0A4Y2RV59</accession>
<evidence type="ECO:0000256" key="1">
    <source>
        <dbReference type="SAM" id="MobiDB-lite"/>
    </source>
</evidence>
<dbReference type="EMBL" id="BGPR01018653">
    <property type="protein sequence ID" value="GBN79764.1"/>
    <property type="molecule type" value="Genomic_DNA"/>
</dbReference>
<keyword evidence="3" id="KW-1185">Reference proteome</keyword>
<name>A0A4Y2RV59_ARAVE</name>
<sequence>MIPGTVNTENNLQEHSSSTDIQMENKSNRTSGSDNTLSPPKTQPHSGGKPFTPSAEAQPVDCATPRPNGLAILPIAADAADGICETIRTQ</sequence>
<proteinExistence type="predicted"/>
<feature type="region of interest" description="Disordered" evidence="1">
    <location>
        <begin position="1"/>
        <end position="64"/>
    </location>
</feature>
<dbReference type="Proteomes" id="UP000499080">
    <property type="component" value="Unassembled WGS sequence"/>
</dbReference>
<comment type="caution">
    <text evidence="2">The sequence shown here is derived from an EMBL/GenBank/DDBJ whole genome shotgun (WGS) entry which is preliminary data.</text>
</comment>
<protein>
    <submittedName>
        <fullName evidence="2">Uncharacterized protein</fullName>
    </submittedName>
</protein>
<feature type="compositionally biased region" description="Polar residues" evidence="1">
    <location>
        <begin position="1"/>
        <end position="45"/>
    </location>
</feature>
<dbReference type="AlphaFoldDB" id="A0A4Y2RV59"/>
<organism evidence="2 3">
    <name type="scientific">Araneus ventricosus</name>
    <name type="common">Orbweaver spider</name>
    <name type="synonym">Epeira ventricosa</name>
    <dbReference type="NCBI Taxonomy" id="182803"/>
    <lineage>
        <taxon>Eukaryota</taxon>
        <taxon>Metazoa</taxon>
        <taxon>Ecdysozoa</taxon>
        <taxon>Arthropoda</taxon>
        <taxon>Chelicerata</taxon>
        <taxon>Arachnida</taxon>
        <taxon>Araneae</taxon>
        <taxon>Araneomorphae</taxon>
        <taxon>Entelegynae</taxon>
        <taxon>Araneoidea</taxon>
        <taxon>Araneidae</taxon>
        <taxon>Araneus</taxon>
    </lineage>
</organism>